<feature type="domain" description="DUF11" evidence="4">
    <location>
        <begin position="533"/>
        <end position="647"/>
    </location>
</feature>
<dbReference type="Gene3D" id="2.60.40.10">
    <property type="entry name" value="Immunoglobulins"/>
    <property type="match status" value="1"/>
</dbReference>
<keyword evidence="2" id="KW-0812">Transmembrane</keyword>
<evidence type="ECO:0000313" key="5">
    <source>
        <dbReference type="EMBL" id="MBB5869956.1"/>
    </source>
</evidence>
<evidence type="ECO:0000313" key="6">
    <source>
        <dbReference type="Proteomes" id="UP000587527"/>
    </source>
</evidence>
<evidence type="ECO:0000256" key="3">
    <source>
        <dbReference type="SAM" id="SignalP"/>
    </source>
</evidence>
<dbReference type="GO" id="GO:0005975">
    <property type="term" value="P:carbohydrate metabolic process"/>
    <property type="evidence" value="ECO:0007669"/>
    <property type="project" value="UniProtKB-ARBA"/>
</dbReference>
<feature type="domain" description="DUF11" evidence="4">
    <location>
        <begin position="412"/>
        <end position="510"/>
    </location>
</feature>
<sequence length="834" mass="85175">MIHRRRVLAAVSALTAAFTSLLAGVPAVAAERAFTLRYSHNAWGNVEQAGNTLMTCPPGPACDAAHTGTANNNGFAMQWVDVDGDPSTFNSSSARIQVPPGAEIDWVGLYWGGDTGTPNSSGRAGCVDLTSTGKVTLPPDRTKANIARVKVGTAAYVDVTADSFDLVPSSIGGDGFQGFAEITELFAPYEAPAALTSVDITVADVQLARGLNCGGGWSAVLSYEYPVGPDPLVSPNPTYAPDYRNISIFDGFTLINGTTSRSVTLSGFETASTGPVDAWVGVVGYEGDRSTTGDKLLLNDVAIATNAGSANNFFDSAIRGKTYAVPSATLPGVGQVDPVFENNLGVDAEAVPVPAAIVPNSATSVKATFTTNGDTYYPGAFIFTARIVPRHNFVKSVQRADGSDGEFDPVGSGEKLTMTLTLKAIGDQPLSGAVVTDPVPAGFTPVPNSSTVDGAPQTDAGDGDKATLTGKNYRWTLGDVPDGNTVIIKFQVIVNPTAPTGEPIVNRADLAYQIGGNTFTGQSRTEVTPGPVDVAIAKTAAPVVVHVNGETTFTLTVTNTGKGTATGIVVTDKLPAGLSPLENTPSQGTYAKATGVWTVGTLAEGATATLTMQARVDALGGTGNTARITATDQTDADPGNDTATASVTGINAALVTDLTITETDPAPPQQQGDTITITLDPGNNGPTDATDVRVVDTPPAGWVPVSATGAGWTCTVKPKQLECLTQRIPAGQQGEPITITLRIPADAPAGTAVNRAVVSSGVDESDPDNNTAAGSFTLPELPPPPPSPSGSAGPDMPDTGQPNVPLIALGGAAALVAGALLITVTAIRLPGRSR</sequence>
<feature type="signal peptide" evidence="3">
    <location>
        <begin position="1"/>
        <end position="23"/>
    </location>
</feature>
<gene>
    <name evidence="5" type="ORF">F4553_003335</name>
</gene>
<dbReference type="AlphaFoldDB" id="A0A841BRE8"/>
<dbReference type="EMBL" id="JACHMN010000002">
    <property type="protein sequence ID" value="MBB5869956.1"/>
    <property type="molecule type" value="Genomic_DNA"/>
</dbReference>
<feature type="region of interest" description="Disordered" evidence="1">
    <location>
        <begin position="757"/>
        <end position="803"/>
    </location>
</feature>
<dbReference type="InterPro" id="IPR051172">
    <property type="entry name" value="Chlamydia_OmcB"/>
</dbReference>
<organism evidence="5 6">
    <name type="scientific">Allocatelliglobosispora scoriae</name>
    <dbReference type="NCBI Taxonomy" id="643052"/>
    <lineage>
        <taxon>Bacteria</taxon>
        <taxon>Bacillati</taxon>
        <taxon>Actinomycetota</taxon>
        <taxon>Actinomycetes</taxon>
        <taxon>Micromonosporales</taxon>
        <taxon>Micromonosporaceae</taxon>
        <taxon>Allocatelliglobosispora</taxon>
    </lineage>
</organism>
<evidence type="ECO:0000256" key="2">
    <source>
        <dbReference type="SAM" id="Phobius"/>
    </source>
</evidence>
<reference evidence="5 6" key="1">
    <citation type="submission" date="2020-08" db="EMBL/GenBank/DDBJ databases">
        <title>Sequencing the genomes of 1000 actinobacteria strains.</title>
        <authorList>
            <person name="Klenk H.-P."/>
        </authorList>
    </citation>
    <scope>NUCLEOTIDE SEQUENCE [LARGE SCALE GENOMIC DNA]</scope>
    <source>
        <strain evidence="5 6">DSM 45362</strain>
    </source>
</reference>
<accession>A0A841BRE8</accession>
<feature type="domain" description="DUF11" evidence="4">
    <location>
        <begin position="657"/>
        <end position="773"/>
    </location>
</feature>
<keyword evidence="3" id="KW-0732">Signal</keyword>
<dbReference type="InterPro" id="IPR047589">
    <property type="entry name" value="DUF11_rpt"/>
</dbReference>
<evidence type="ECO:0000259" key="4">
    <source>
        <dbReference type="Pfam" id="PF01345"/>
    </source>
</evidence>
<proteinExistence type="predicted"/>
<feature type="region of interest" description="Disordered" evidence="1">
    <location>
        <begin position="447"/>
        <end position="467"/>
    </location>
</feature>
<feature type="chain" id="PRO_5039512353" evidence="3">
    <location>
        <begin position="24"/>
        <end position="834"/>
    </location>
</feature>
<keyword evidence="6" id="KW-1185">Reference proteome</keyword>
<dbReference type="Pfam" id="PF01345">
    <property type="entry name" value="DUF11"/>
    <property type="match status" value="3"/>
</dbReference>
<feature type="transmembrane region" description="Helical" evidence="2">
    <location>
        <begin position="806"/>
        <end position="829"/>
    </location>
</feature>
<keyword evidence="2" id="KW-1133">Transmembrane helix</keyword>
<dbReference type="Gene3D" id="2.60.40.1170">
    <property type="entry name" value="Mu homology domain, subdomain B"/>
    <property type="match status" value="1"/>
</dbReference>
<dbReference type="Gene3D" id="2.60.40.740">
    <property type="match status" value="1"/>
</dbReference>
<dbReference type="InterPro" id="IPR013783">
    <property type="entry name" value="Ig-like_fold"/>
</dbReference>
<dbReference type="Proteomes" id="UP000587527">
    <property type="component" value="Unassembled WGS sequence"/>
</dbReference>
<protein>
    <submittedName>
        <fullName evidence="5">Putative repeat protein (TIGR01451 family)</fullName>
    </submittedName>
</protein>
<keyword evidence="2" id="KW-0472">Membrane</keyword>
<dbReference type="InterPro" id="IPR001434">
    <property type="entry name" value="OmcB-like_DUF11"/>
</dbReference>
<dbReference type="NCBIfam" id="TIGR01451">
    <property type="entry name" value="B_ant_repeat"/>
    <property type="match status" value="3"/>
</dbReference>
<evidence type="ECO:0000256" key="1">
    <source>
        <dbReference type="SAM" id="MobiDB-lite"/>
    </source>
</evidence>
<comment type="caution">
    <text evidence="5">The sequence shown here is derived from an EMBL/GenBank/DDBJ whole genome shotgun (WGS) entry which is preliminary data.</text>
</comment>
<dbReference type="RefSeq" id="WP_184836980.1">
    <property type="nucleotide sequence ID" value="NZ_JACHMN010000002.1"/>
</dbReference>
<dbReference type="PANTHER" id="PTHR34819:SF3">
    <property type="entry name" value="CELL SURFACE PROTEIN"/>
    <property type="match status" value="1"/>
</dbReference>
<dbReference type="PROSITE" id="PS51318">
    <property type="entry name" value="TAT"/>
    <property type="match status" value="1"/>
</dbReference>
<dbReference type="InterPro" id="IPR006311">
    <property type="entry name" value="TAT_signal"/>
</dbReference>
<dbReference type="PANTHER" id="PTHR34819">
    <property type="entry name" value="LARGE CYSTEINE-RICH PERIPLASMIC PROTEIN OMCB"/>
    <property type="match status" value="1"/>
</dbReference>
<name>A0A841BRE8_9ACTN</name>